<dbReference type="AlphaFoldDB" id="A0A1F8FRB5"/>
<keyword evidence="2" id="KW-0560">Oxidoreductase</keyword>
<evidence type="ECO:0008006" key="5">
    <source>
        <dbReference type="Google" id="ProtNLM"/>
    </source>
</evidence>
<protein>
    <recommendedName>
        <fullName evidence="5">Oxidoreductase</fullName>
    </recommendedName>
</protein>
<dbReference type="EMBL" id="MGJV01000013">
    <property type="protein sequence ID" value="OGN15290.1"/>
    <property type="molecule type" value="Genomic_DNA"/>
</dbReference>
<sequence length="248" mass="27499">MRFMPKTVLILGGTKGLGLALAWGAYYLKFNTIIAGRSVADDNVRATFPPDSGSLVLDLANPASCNNIAYLQSGPIDYIFWVAGILSRKPFGHFDIREMDQMTSIHLLGPLYALRLLHASLAYKQKHPYHLITIASTSSWRIRENESLYCALKAAKAAFTRNFARELVRDLPGSKVTLINPGGIKTGLLNGTGQDTSNFMDPKVVSRTIWNEVVSQKTPFHEVQILRNNEGSPNVSYGSRLPEMPFQE</sequence>
<dbReference type="Pfam" id="PF00106">
    <property type="entry name" value="adh_short"/>
    <property type="match status" value="1"/>
</dbReference>
<evidence type="ECO:0000313" key="3">
    <source>
        <dbReference type="EMBL" id="OGN15290.1"/>
    </source>
</evidence>
<dbReference type="PRINTS" id="PR00081">
    <property type="entry name" value="GDHRDH"/>
</dbReference>
<organism evidence="3 4">
    <name type="scientific">Candidatus Yanofskybacteria bacterium RIFCSPHIGHO2_02_FULL_43_22</name>
    <dbReference type="NCBI Taxonomy" id="1802681"/>
    <lineage>
        <taxon>Bacteria</taxon>
        <taxon>Candidatus Yanofskyibacteriota</taxon>
    </lineage>
</organism>
<dbReference type="PANTHER" id="PTHR43669">
    <property type="entry name" value="5-KETO-D-GLUCONATE 5-REDUCTASE"/>
    <property type="match status" value="1"/>
</dbReference>
<dbReference type="PANTHER" id="PTHR43669:SF6">
    <property type="entry name" value="DECAPRENYLPHOSPHORYL-2-KETO-BETA-D-ERYTHRO-PENTOSE REDUCTASE"/>
    <property type="match status" value="1"/>
</dbReference>
<dbReference type="InterPro" id="IPR002347">
    <property type="entry name" value="SDR_fam"/>
</dbReference>
<comment type="caution">
    <text evidence="3">The sequence shown here is derived from an EMBL/GenBank/DDBJ whole genome shotgun (WGS) entry which is preliminary data.</text>
</comment>
<gene>
    <name evidence="3" type="ORF">A3J47_00690</name>
</gene>
<evidence type="ECO:0000256" key="1">
    <source>
        <dbReference type="ARBA" id="ARBA00006484"/>
    </source>
</evidence>
<dbReference type="InterPro" id="IPR036291">
    <property type="entry name" value="NAD(P)-bd_dom_sf"/>
</dbReference>
<dbReference type="SUPFAM" id="SSF51735">
    <property type="entry name" value="NAD(P)-binding Rossmann-fold domains"/>
    <property type="match status" value="1"/>
</dbReference>
<proteinExistence type="inferred from homology"/>
<name>A0A1F8FRB5_9BACT</name>
<reference evidence="3 4" key="1">
    <citation type="journal article" date="2016" name="Nat. Commun.">
        <title>Thousands of microbial genomes shed light on interconnected biogeochemical processes in an aquifer system.</title>
        <authorList>
            <person name="Anantharaman K."/>
            <person name="Brown C.T."/>
            <person name="Hug L.A."/>
            <person name="Sharon I."/>
            <person name="Castelle C.J."/>
            <person name="Probst A.J."/>
            <person name="Thomas B.C."/>
            <person name="Singh A."/>
            <person name="Wilkins M.J."/>
            <person name="Karaoz U."/>
            <person name="Brodie E.L."/>
            <person name="Williams K.H."/>
            <person name="Hubbard S.S."/>
            <person name="Banfield J.F."/>
        </authorList>
    </citation>
    <scope>NUCLEOTIDE SEQUENCE [LARGE SCALE GENOMIC DNA]</scope>
</reference>
<evidence type="ECO:0000313" key="4">
    <source>
        <dbReference type="Proteomes" id="UP000176581"/>
    </source>
</evidence>
<comment type="similarity">
    <text evidence="1">Belongs to the short-chain dehydrogenases/reductases (SDR) family.</text>
</comment>
<dbReference type="CDD" id="cd05233">
    <property type="entry name" value="SDR_c"/>
    <property type="match status" value="1"/>
</dbReference>
<evidence type="ECO:0000256" key="2">
    <source>
        <dbReference type="ARBA" id="ARBA00023002"/>
    </source>
</evidence>
<dbReference type="Gene3D" id="3.40.50.720">
    <property type="entry name" value="NAD(P)-binding Rossmann-like Domain"/>
    <property type="match status" value="1"/>
</dbReference>
<dbReference type="Proteomes" id="UP000176581">
    <property type="component" value="Unassembled WGS sequence"/>
</dbReference>
<dbReference type="GO" id="GO:0016491">
    <property type="term" value="F:oxidoreductase activity"/>
    <property type="evidence" value="ECO:0007669"/>
    <property type="project" value="UniProtKB-KW"/>
</dbReference>
<accession>A0A1F8FRB5</accession>